<dbReference type="InterPro" id="IPR036010">
    <property type="entry name" value="2Fe-2S_ferredoxin-like_sf"/>
</dbReference>
<evidence type="ECO:0000256" key="1">
    <source>
        <dbReference type="SAM" id="MobiDB-lite"/>
    </source>
</evidence>
<dbReference type="Proteomes" id="UP000324020">
    <property type="component" value="Unassembled WGS sequence"/>
</dbReference>
<dbReference type="RefSeq" id="WP_188128080.1">
    <property type="nucleotide sequence ID" value="NZ_FNBO01000014.1"/>
</dbReference>
<dbReference type="InterPro" id="IPR012675">
    <property type="entry name" value="Beta-grasp_dom_sf"/>
</dbReference>
<dbReference type="SUPFAM" id="SSF54292">
    <property type="entry name" value="2Fe-2S ferredoxin-like"/>
    <property type="match status" value="1"/>
</dbReference>
<dbReference type="Pfam" id="PF00111">
    <property type="entry name" value="Fer2"/>
    <property type="match status" value="1"/>
</dbReference>
<accession>A0A1G7RAU6</accession>
<evidence type="ECO:0000313" key="4">
    <source>
        <dbReference type="Proteomes" id="UP000324020"/>
    </source>
</evidence>
<feature type="domain" description="2Fe-2S ferredoxin-type" evidence="2">
    <location>
        <begin position="32"/>
        <end position="129"/>
    </location>
</feature>
<feature type="compositionally biased region" description="Basic and acidic residues" evidence="1">
    <location>
        <begin position="1"/>
        <end position="29"/>
    </location>
</feature>
<reference evidence="3 4" key="1">
    <citation type="submission" date="2016-10" db="EMBL/GenBank/DDBJ databases">
        <authorList>
            <person name="Varghese N."/>
            <person name="Submissions S."/>
        </authorList>
    </citation>
    <scope>NUCLEOTIDE SEQUENCE [LARGE SCALE GENOMIC DNA]</scope>
    <source>
        <strain evidence="3 4">CGMCC 1.3527</strain>
    </source>
</reference>
<dbReference type="OrthoDB" id="180223at2157"/>
<feature type="region of interest" description="Disordered" evidence="1">
    <location>
        <begin position="1"/>
        <end position="33"/>
    </location>
</feature>
<keyword evidence="4" id="KW-1185">Reference proteome</keyword>
<proteinExistence type="predicted"/>
<evidence type="ECO:0000313" key="3">
    <source>
        <dbReference type="EMBL" id="SDG07299.1"/>
    </source>
</evidence>
<protein>
    <submittedName>
        <fullName evidence="3">2Fe-2S iron-sulfur cluster binding domain-containing protein</fullName>
    </submittedName>
</protein>
<dbReference type="AlphaFoldDB" id="A0A1G7RAU6"/>
<dbReference type="EMBL" id="FNBO01000014">
    <property type="protein sequence ID" value="SDG07299.1"/>
    <property type="molecule type" value="Genomic_DNA"/>
</dbReference>
<organism evidence="3 4">
    <name type="scientific">Halorubrum xinjiangense</name>
    <dbReference type="NCBI Taxonomy" id="261291"/>
    <lineage>
        <taxon>Archaea</taxon>
        <taxon>Methanobacteriati</taxon>
        <taxon>Methanobacteriota</taxon>
        <taxon>Stenosarchaea group</taxon>
        <taxon>Halobacteria</taxon>
        <taxon>Halobacteriales</taxon>
        <taxon>Haloferacaceae</taxon>
        <taxon>Halorubrum</taxon>
    </lineage>
</organism>
<sequence length="149" mass="15989">MTDGDRGGGSDGIDDRGGGSDGTDDRPADGAETVPLVVVDGDERVELDVERGRNLRRVMLDAGLSPYAPATRRLNCGGRGLCATCGVRVREGPSADHWHDRLAERFGYPRLSCQISVDRSMTVALVDKRVWGGRSSGASDEEEDSDRGR</sequence>
<dbReference type="InterPro" id="IPR001041">
    <property type="entry name" value="2Fe-2S_ferredoxin-type"/>
</dbReference>
<dbReference type="CDD" id="cd00207">
    <property type="entry name" value="fer2"/>
    <property type="match status" value="1"/>
</dbReference>
<dbReference type="PROSITE" id="PS51085">
    <property type="entry name" value="2FE2S_FER_2"/>
    <property type="match status" value="1"/>
</dbReference>
<name>A0A1G7RAU6_9EURY</name>
<dbReference type="Gene3D" id="3.10.20.30">
    <property type="match status" value="1"/>
</dbReference>
<evidence type="ECO:0000259" key="2">
    <source>
        <dbReference type="PROSITE" id="PS51085"/>
    </source>
</evidence>
<dbReference type="GO" id="GO:0051536">
    <property type="term" value="F:iron-sulfur cluster binding"/>
    <property type="evidence" value="ECO:0007669"/>
    <property type="project" value="InterPro"/>
</dbReference>
<gene>
    <name evidence="3" type="ORF">SAMN04488067_11454</name>
</gene>